<protein>
    <submittedName>
        <fullName evidence="13">C2H2-type domain-containing protein</fullName>
    </submittedName>
</protein>
<proteinExistence type="predicted"/>
<dbReference type="InterPro" id="IPR050527">
    <property type="entry name" value="Snail/Krueppel_Znf"/>
</dbReference>
<evidence type="ECO:0000256" key="3">
    <source>
        <dbReference type="ARBA" id="ARBA00022737"/>
    </source>
</evidence>
<name>A0A183EBX4_9BILA</name>
<dbReference type="WBParaSite" id="GPUH_0001849001-mRNA-1">
    <property type="protein sequence ID" value="GPUH_0001849001-mRNA-1"/>
    <property type="gene ID" value="GPUH_0001849001"/>
</dbReference>
<dbReference type="Pfam" id="PF00096">
    <property type="entry name" value="zf-C2H2"/>
    <property type="match status" value="1"/>
</dbReference>
<dbReference type="GO" id="GO:0000981">
    <property type="term" value="F:DNA-binding transcription factor activity, RNA polymerase II-specific"/>
    <property type="evidence" value="ECO:0007669"/>
    <property type="project" value="TreeGrafter"/>
</dbReference>
<comment type="subcellular location">
    <subcellularLocation>
        <location evidence="1">Nucleus</location>
    </subcellularLocation>
</comment>
<dbReference type="SUPFAM" id="SSF57667">
    <property type="entry name" value="beta-beta-alpha zinc fingers"/>
    <property type="match status" value="2"/>
</dbReference>
<dbReference type="Gene3D" id="3.30.160.60">
    <property type="entry name" value="Classic Zinc Finger"/>
    <property type="match status" value="2"/>
</dbReference>
<evidence type="ECO:0000313" key="11">
    <source>
        <dbReference type="EMBL" id="VDN31807.1"/>
    </source>
</evidence>
<dbReference type="AlphaFoldDB" id="A0A183EBX4"/>
<keyword evidence="3" id="KW-0677">Repeat</keyword>
<evidence type="ECO:0000256" key="9">
    <source>
        <dbReference type="SAM" id="Phobius"/>
    </source>
</evidence>
<keyword evidence="2" id="KW-0479">Metal-binding</keyword>
<gene>
    <name evidence="11" type="ORF">GPUH_LOCUS18465</name>
</gene>
<keyword evidence="12" id="KW-1185">Reference proteome</keyword>
<evidence type="ECO:0000256" key="5">
    <source>
        <dbReference type="ARBA" id="ARBA00022833"/>
    </source>
</evidence>
<feature type="region of interest" description="Disordered" evidence="8">
    <location>
        <begin position="119"/>
        <end position="159"/>
    </location>
</feature>
<evidence type="ECO:0000256" key="4">
    <source>
        <dbReference type="ARBA" id="ARBA00022771"/>
    </source>
</evidence>
<accession>A0A183EBX4</accession>
<dbReference type="Proteomes" id="UP000271098">
    <property type="component" value="Unassembled WGS sequence"/>
</dbReference>
<evidence type="ECO:0000259" key="10">
    <source>
        <dbReference type="PROSITE" id="PS50157"/>
    </source>
</evidence>
<keyword evidence="9" id="KW-1133">Transmembrane helix</keyword>
<feature type="transmembrane region" description="Helical" evidence="9">
    <location>
        <begin position="257"/>
        <end position="275"/>
    </location>
</feature>
<dbReference type="GO" id="GO:0005634">
    <property type="term" value="C:nucleus"/>
    <property type="evidence" value="ECO:0007669"/>
    <property type="project" value="UniProtKB-SubCell"/>
</dbReference>
<evidence type="ECO:0000256" key="2">
    <source>
        <dbReference type="ARBA" id="ARBA00022723"/>
    </source>
</evidence>
<keyword evidence="9" id="KW-0812">Transmembrane</keyword>
<reference evidence="13" key="1">
    <citation type="submission" date="2016-06" db="UniProtKB">
        <authorList>
            <consortium name="WormBaseParasite"/>
        </authorList>
    </citation>
    <scope>IDENTIFICATION</scope>
</reference>
<dbReference type="EMBL" id="UYRT01086814">
    <property type="protein sequence ID" value="VDN31807.1"/>
    <property type="molecule type" value="Genomic_DNA"/>
</dbReference>
<reference evidence="11 12" key="2">
    <citation type="submission" date="2018-11" db="EMBL/GenBank/DDBJ databases">
        <authorList>
            <consortium name="Pathogen Informatics"/>
        </authorList>
    </citation>
    <scope>NUCLEOTIDE SEQUENCE [LARGE SCALE GENOMIC DNA]</scope>
</reference>
<dbReference type="PROSITE" id="PS50157">
    <property type="entry name" value="ZINC_FINGER_C2H2_2"/>
    <property type="match status" value="1"/>
</dbReference>
<evidence type="ECO:0000256" key="7">
    <source>
        <dbReference type="PROSITE-ProRule" id="PRU00042"/>
    </source>
</evidence>
<dbReference type="PROSITE" id="PS00028">
    <property type="entry name" value="ZINC_FINGER_C2H2_1"/>
    <property type="match status" value="1"/>
</dbReference>
<dbReference type="GO" id="GO:0008270">
    <property type="term" value="F:zinc ion binding"/>
    <property type="evidence" value="ECO:0007669"/>
    <property type="project" value="UniProtKB-KW"/>
</dbReference>
<evidence type="ECO:0000256" key="6">
    <source>
        <dbReference type="ARBA" id="ARBA00023242"/>
    </source>
</evidence>
<dbReference type="OrthoDB" id="5815677at2759"/>
<keyword evidence="5" id="KW-0862">Zinc</keyword>
<feature type="compositionally biased region" description="Basic and acidic residues" evidence="8">
    <location>
        <begin position="120"/>
        <end position="159"/>
    </location>
</feature>
<keyword evidence="9" id="KW-0472">Membrane</keyword>
<keyword evidence="4 7" id="KW-0863">Zinc-finger</keyword>
<dbReference type="InterPro" id="IPR013087">
    <property type="entry name" value="Znf_C2H2_type"/>
</dbReference>
<organism evidence="13">
    <name type="scientific">Gongylonema pulchrum</name>
    <dbReference type="NCBI Taxonomy" id="637853"/>
    <lineage>
        <taxon>Eukaryota</taxon>
        <taxon>Metazoa</taxon>
        <taxon>Ecdysozoa</taxon>
        <taxon>Nematoda</taxon>
        <taxon>Chromadorea</taxon>
        <taxon>Rhabditida</taxon>
        <taxon>Spirurina</taxon>
        <taxon>Spiruromorpha</taxon>
        <taxon>Spiruroidea</taxon>
        <taxon>Gongylonematidae</taxon>
        <taxon>Gongylonema</taxon>
    </lineage>
</organism>
<keyword evidence="6" id="KW-0539">Nucleus</keyword>
<evidence type="ECO:0000313" key="12">
    <source>
        <dbReference type="Proteomes" id="UP000271098"/>
    </source>
</evidence>
<feature type="domain" description="C2H2-type" evidence="10">
    <location>
        <begin position="8"/>
        <end position="35"/>
    </location>
</feature>
<evidence type="ECO:0000256" key="1">
    <source>
        <dbReference type="ARBA" id="ARBA00004123"/>
    </source>
</evidence>
<dbReference type="GO" id="GO:0000978">
    <property type="term" value="F:RNA polymerase II cis-regulatory region sequence-specific DNA binding"/>
    <property type="evidence" value="ECO:0007669"/>
    <property type="project" value="TreeGrafter"/>
</dbReference>
<sequence length="277" mass="31542">MHVGKREFACTECSYSTKRAHALEAHQQLHVAEKQDASVVAQEVASNGSAPAPKNNRLLLRRRGEIVGERTGRGLLRIYTCRWCPYQTRLCTELHVHYNYGAGTTHCVARHRLCHASAAESKDAGEVDNSKTEEQSRSNEAGKPKKMEDAENEAEPLRFEESPKTKLAILRQLHDEYQQKKRQREIAEASVPVLQCEECPYSTKNQVLFDLHKDMHERPGGKKRPHACNICSFNVRSPVALQRHLNLHIPAEIRSKFVQFFIVFLVIFLLLSSLFST</sequence>
<dbReference type="PANTHER" id="PTHR24388">
    <property type="entry name" value="ZINC FINGER PROTEIN"/>
    <property type="match status" value="1"/>
</dbReference>
<evidence type="ECO:0000313" key="13">
    <source>
        <dbReference type="WBParaSite" id="GPUH_0001849001-mRNA-1"/>
    </source>
</evidence>
<evidence type="ECO:0000256" key="8">
    <source>
        <dbReference type="SAM" id="MobiDB-lite"/>
    </source>
</evidence>
<dbReference type="SMART" id="SM00355">
    <property type="entry name" value="ZnF_C2H2"/>
    <property type="match status" value="4"/>
</dbReference>
<dbReference type="InterPro" id="IPR036236">
    <property type="entry name" value="Znf_C2H2_sf"/>
</dbReference>
<dbReference type="PANTHER" id="PTHR24388:SF54">
    <property type="entry name" value="PROTEIN ESCARGOT"/>
    <property type="match status" value="1"/>
</dbReference>